<dbReference type="InterPro" id="IPR017853">
    <property type="entry name" value="GH"/>
</dbReference>
<evidence type="ECO:0000313" key="2">
    <source>
        <dbReference type="Proteomes" id="UP000287394"/>
    </source>
</evidence>
<keyword evidence="2" id="KW-1185">Reference proteome</keyword>
<sequence>MAEMKKKIALAALSAVVALAGAQGCADAGKLSTSYIDPDQITKVPFGSHSHWAQPWRAYSATLPASVFLNGVGVNFNVIHEDPQLIAKMLATHGVRSARLEIGWGSLSYDDETKLVPAQEKRLTVLLTALKDNGIRPLILLNAHQGGPCPNIIVNRVVAADAHTGDTTVRLKDTSGLKVGYSGLSYLVGYILADQIITKIDGDTVTLAKPLPKDLTAGATVQVGTLKYRPFSKPGTDDYDATIAGWQKYVGVVAQYVAGVLGTTGSKDKGFDMEIWNELTFGNQFLTINNYYPGKYQDYNPQSIYTNLVKATADYVDDHASQFSGVEFGDGFANTIPWPAASDEPSRIWAIDKHPYPSRKTYPKDNAKGFTLNAKYEQDSYAPSYTALFPEYNGTFIQTESAIRDMAPIKNMVGRSAHGALSRQVNGKTKPMSVWLTEGNTAPGVDSPSTPVDQILRIKAKSALRFYTFFLNKGATKVDLYAAMSANRTLGDREVGLIQTNFVDYALKKDATYPDDDSSYTSPTLASLGRLTAKMKSGLDPNLTAQSISLTDISDTHDHTQFTGDGTPEHPNLYDRDVFAFLPFQVNSHRFVIPYYVMTRDILKPLDPEKFTLTLDGFSGKKAAITVYDPINDKTVPVSVDSSSGQGAKVTVTAADYPYLLIIDDPTLK</sequence>
<dbReference type="KEGG" id="ccot:CCAX7_24770"/>
<dbReference type="Gene3D" id="3.20.20.80">
    <property type="entry name" value="Glycosidases"/>
    <property type="match status" value="1"/>
</dbReference>
<dbReference type="EMBL" id="AP025739">
    <property type="protein sequence ID" value="BDI30426.1"/>
    <property type="molecule type" value="Genomic_DNA"/>
</dbReference>
<gene>
    <name evidence="1" type="ORF">CCAX7_24770</name>
</gene>
<dbReference type="AlphaFoldDB" id="A0A402CVH4"/>
<evidence type="ECO:0000313" key="1">
    <source>
        <dbReference type="EMBL" id="BDI30426.1"/>
    </source>
</evidence>
<name>A0A402CVH4_9BACT</name>
<accession>A0A402CVH4</accession>
<dbReference type="PROSITE" id="PS51257">
    <property type="entry name" value="PROKAR_LIPOPROTEIN"/>
    <property type="match status" value="1"/>
</dbReference>
<organism evidence="1 2">
    <name type="scientific">Capsulimonas corticalis</name>
    <dbReference type="NCBI Taxonomy" id="2219043"/>
    <lineage>
        <taxon>Bacteria</taxon>
        <taxon>Bacillati</taxon>
        <taxon>Armatimonadota</taxon>
        <taxon>Armatimonadia</taxon>
        <taxon>Capsulimonadales</taxon>
        <taxon>Capsulimonadaceae</taxon>
        <taxon>Capsulimonas</taxon>
    </lineage>
</organism>
<reference evidence="1 2" key="1">
    <citation type="journal article" date="2019" name="Int. J. Syst. Evol. Microbiol.">
        <title>Capsulimonas corticalis gen. nov., sp. nov., an aerobic capsulated bacterium, of a novel bacterial order, Capsulimonadales ord. nov., of the class Armatimonadia of the phylum Armatimonadetes.</title>
        <authorList>
            <person name="Li J."/>
            <person name="Kudo C."/>
            <person name="Tonouchi A."/>
        </authorList>
    </citation>
    <scope>NUCLEOTIDE SEQUENCE [LARGE SCALE GENOMIC DNA]</scope>
    <source>
        <strain evidence="1 2">AX-7</strain>
    </source>
</reference>
<protein>
    <submittedName>
        <fullName evidence="1">Uncharacterized protein</fullName>
    </submittedName>
</protein>
<dbReference type="Proteomes" id="UP000287394">
    <property type="component" value="Chromosome"/>
</dbReference>
<dbReference type="SUPFAM" id="SSF51445">
    <property type="entry name" value="(Trans)glycosidases"/>
    <property type="match status" value="1"/>
</dbReference>
<proteinExistence type="predicted"/>